<keyword evidence="3" id="KW-1185">Reference proteome</keyword>
<sequence>MQASRTHANSQHVTGAWPGSGTWRTPSDSAPEGPAEKLRTSAPARAARAPSPSAVRLTGGRRGWATAVDPRYAVGCAEPPRSSGGLRSLLPFKAAALRGKAGRGVSRRSGPREAAAAAAGSSGRTAGTGEPVGCRGSRRSAGSLEPLIGGQHGGTMDFPDILGHRRPLSVGIVQVRESNHGRSGTTGEEVGALCGETAGPRLRCSPDAGWWGGPC</sequence>
<evidence type="ECO:0000313" key="3">
    <source>
        <dbReference type="Proteomes" id="UP001066276"/>
    </source>
</evidence>
<comment type="caution">
    <text evidence="2">The sequence shown here is derived from an EMBL/GenBank/DDBJ whole genome shotgun (WGS) entry which is preliminary data.</text>
</comment>
<protein>
    <submittedName>
        <fullName evidence="2">Uncharacterized protein</fullName>
    </submittedName>
</protein>
<gene>
    <name evidence="2" type="ORF">NDU88_002014</name>
</gene>
<accession>A0AAV7KR10</accession>
<feature type="compositionally biased region" description="Polar residues" evidence="1">
    <location>
        <begin position="1"/>
        <end position="13"/>
    </location>
</feature>
<dbReference type="EMBL" id="JANPWB010000016">
    <property type="protein sequence ID" value="KAJ1081841.1"/>
    <property type="molecule type" value="Genomic_DNA"/>
</dbReference>
<evidence type="ECO:0000313" key="2">
    <source>
        <dbReference type="EMBL" id="KAJ1081841.1"/>
    </source>
</evidence>
<dbReference type="Proteomes" id="UP001066276">
    <property type="component" value="Chromosome 12"/>
</dbReference>
<organism evidence="2 3">
    <name type="scientific">Pleurodeles waltl</name>
    <name type="common">Iberian ribbed newt</name>
    <dbReference type="NCBI Taxonomy" id="8319"/>
    <lineage>
        <taxon>Eukaryota</taxon>
        <taxon>Metazoa</taxon>
        <taxon>Chordata</taxon>
        <taxon>Craniata</taxon>
        <taxon>Vertebrata</taxon>
        <taxon>Euteleostomi</taxon>
        <taxon>Amphibia</taxon>
        <taxon>Batrachia</taxon>
        <taxon>Caudata</taxon>
        <taxon>Salamandroidea</taxon>
        <taxon>Salamandridae</taxon>
        <taxon>Pleurodelinae</taxon>
        <taxon>Pleurodeles</taxon>
    </lineage>
</organism>
<proteinExistence type="predicted"/>
<feature type="region of interest" description="Disordered" evidence="1">
    <location>
        <begin position="101"/>
        <end position="152"/>
    </location>
</feature>
<reference evidence="2" key="1">
    <citation type="journal article" date="2022" name="bioRxiv">
        <title>Sequencing and chromosome-scale assembly of the giantPleurodeles waltlgenome.</title>
        <authorList>
            <person name="Brown T."/>
            <person name="Elewa A."/>
            <person name="Iarovenko S."/>
            <person name="Subramanian E."/>
            <person name="Araus A.J."/>
            <person name="Petzold A."/>
            <person name="Susuki M."/>
            <person name="Suzuki K.-i.T."/>
            <person name="Hayashi T."/>
            <person name="Toyoda A."/>
            <person name="Oliveira C."/>
            <person name="Osipova E."/>
            <person name="Leigh N.D."/>
            <person name="Simon A."/>
            <person name="Yun M.H."/>
        </authorList>
    </citation>
    <scope>NUCLEOTIDE SEQUENCE</scope>
    <source>
        <strain evidence="2">20211129_DDA</strain>
        <tissue evidence="2">Liver</tissue>
    </source>
</reference>
<dbReference type="AlphaFoldDB" id="A0AAV7KR10"/>
<feature type="region of interest" description="Disordered" evidence="1">
    <location>
        <begin position="1"/>
        <end position="62"/>
    </location>
</feature>
<name>A0AAV7KR10_PLEWA</name>
<evidence type="ECO:0000256" key="1">
    <source>
        <dbReference type="SAM" id="MobiDB-lite"/>
    </source>
</evidence>
<feature type="compositionally biased region" description="Low complexity" evidence="1">
    <location>
        <begin position="101"/>
        <end position="129"/>
    </location>
</feature>
<feature type="compositionally biased region" description="Low complexity" evidence="1">
    <location>
        <begin position="41"/>
        <end position="54"/>
    </location>
</feature>